<evidence type="ECO:0000259" key="1">
    <source>
        <dbReference type="Pfam" id="PF02470"/>
    </source>
</evidence>
<dbReference type="Pfam" id="PF02470">
    <property type="entry name" value="MlaD"/>
    <property type="match status" value="1"/>
</dbReference>
<name>A0A8J7C1V5_9BACT</name>
<dbReference type="EMBL" id="JACXWD010000032">
    <property type="protein sequence ID" value="MBD3868475.1"/>
    <property type="molecule type" value="Genomic_DNA"/>
</dbReference>
<dbReference type="Proteomes" id="UP000648239">
    <property type="component" value="Unassembled WGS sequence"/>
</dbReference>
<comment type="caution">
    <text evidence="2">The sequence shown here is derived from an EMBL/GenBank/DDBJ whole genome shotgun (WGS) entry which is preliminary data.</text>
</comment>
<evidence type="ECO:0000313" key="3">
    <source>
        <dbReference type="Proteomes" id="UP000648239"/>
    </source>
</evidence>
<feature type="domain" description="Mce/MlaD" evidence="1">
    <location>
        <begin position="39"/>
        <end position="121"/>
    </location>
</feature>
<dbReference type="AlphaFoldDB" id="A0A8J7C1V5"/>
<reference evidence="2 3" key="1">
    <citation type="submission" date="2020-08" db="EMBL/GenBank/DDBJ databases">
        <title>Acidobacteriota in marine sediments use diverse sulfur dissimilation pathways.</title>
        <authorList>
            <person name="Wasmund K."/>
        </authorList>
    </citation>
    <scope>NUCLEOTIDE SEQUENCE [LARGE SCALE GENOMIC DNA]</scope>
    <source>
        <strain evidence="2">MAG AM4</strain>
    </source>
</reference>
<dbReference type="PANTHER" id="PTHR33371:SF4">
    <property type="entry name" value="INTERMEMBRANE PHOSPHOLIPID TRANSPORT SYSTEM BINDING PROTEIN MLAD"/>
    <property type="match status" value="1"/>
</dbReference>
<dbReference type="InterPro" id="IPR003399">
    <property type="entry name" value="Mce/MlaD"/>
</dbReference>
<dbReference type="PANTHER" id="PTHR33371">
    <property type="entry name" value="INTERMEMBRANE PHOSPHOLIPID TRANSPORT SYSTEM BINDING PROTEIN MLAD-RELATED"/>
    <property type="match status" value="1"/>
</dbReference>
<dbReference type="InterPro" id="IPR052336">
    <property type="entry name" value="MlaD_Phospholipid_Transporter"/>
</dbReference>
<accession>A0A8J7C1V5</accession>
<sequence length="376" mass="39860">MAKRPGGDLMVGTIGALALLILAVAVMTVGEQSSLLFKTVPYTVGFPNAEGLIVGSPVKLDGVQVGSVTGIRVPTDPAARGVKVGIGVRKEYAGRVRQDTAAALRYLQLLSGEKFVDLSAGDPELPALAAGAEIPVLQETEFFEQGAYIAENLGDITVALSKILEPLEKGEGMLGEMIQNPEFGKEGLARLHGALENLEAITGELRAGRGFLGRVLSDQEFAGRVDDLSRTLGALAAFVEKLERGDGALGPLLEENGAAEQTIESLRAASESLAAIAGRLEKPDGLLGRLINDPEYSNALADDLGATLHNLSEITRKIDQGEGTLGALINERTLHDGLEDVAAGTNDSKFARWLMRHYQKKGIKLSTEQLEKLSEE</sequence>
<proteinExistence type="predicted"/>
<protein>
    <submittedName>
        <fullName evidence="2">MCE family protein</fullName>
    </submittedName>
</protein>
<evidence type="ECO:0000313" key="2">
    <source>
        <dbReference type="EMBL" id="MBD3868475.1"/>
    </source>
</evidence>
<gene>
    <name evidence="2" type="ORF">IFK94_10165</name>
</gene>
<organism evidence="2 3">
    <name type="scientific">Candidatus Polarisedimenticola svalbardensis</name>
    <dbReference type="NCBI Taxonomy" id="2886004"/>
    <lineage>
        <taxon>Bacteria</taxon>
        <taxon>Pseudomonadati</taxon>
        <taxon>Acidobacteriota</taxon>
        <taxon>Candidatus Polarisedimenticolia</taxon>
        <taxon>Candidatus Polarisedimenticolales</taxon>
        <taxon>Candidatus Polarisedimenticolaceae</taxon>
        <taxon>Candidatus Polarisedimenticola</taxon>
    </lineage>
</organism>